<dbReference type="AlphaFoldDB" id="A0A2A9NV24"/>
<evidence type="ECO:0000256" key="1">
    <source>
        <dbReference type="SAM" id="MobiDB-lite"/>
    </source>
</evidence>
<proteinExistence type="predicted"/>
<sequence length="78" mass="8887">MRVTRKRGQLIECKALNGRCSKYLAFGPKHRRRTQETFERCADSEPVGSQGSKAHKRLEERSASEGRAQLWVMRNPGG</sequence>
<protein>
    <submittedName>
        <fullName evidence="2">Uncharacterized protein</fullName>
    </submittedName>
</protein>
<reference evidence="2 3" key="1">
    <citation type="submission" date="2014-02" db="EMBL/GenBank/DDBJ databases">
        <title>Transposable element dynamics among asymbiotic and ectomycorrhizal Amanita fungi.</title>
        <authorList>
            <consortium name="DOE Joint Genome Institute"/>
            <person name="Hess J."/>
            <person name="Skrede I."/>
            <person name="Wolfe B."/>
            <person name="LaButti K."/>
            <person name="Ohm R.A."/>
            <person name="Grigoriev I.V."/>
            <person name="Pringle A."/>
        </authorList>
    </citation>
    <scope>NUCLEOTIDE SEQUENCE [LARGE SCALE GENOMIC DNA]</scope>
    <source>
        <strain evidence="2 3">SKay4041</strain>
    </source>
</reference>
<name>A0A2A9NV24_9AGAR</name>
<evidence type="ECO:0000313" key="3">
    <source>
        <dbReference type="Proteomes" id="UP000242287"/>
    </source>
</evidence>
<dbReference type="EMBL" id="KZ301981">
    <property type="protein sequence ID" value="PFH52127.1"/>
    <property type="molecule type" value="Genomic_DNA"/>
</dbReference>
<organism evidence="2 3">
    <name type="scientific">Amanita thiersii Skay4041</name>
    <dbReference type="NCBI Taxonomy" id="703135"/>
    <lineage>
        <taxon>Eukaryota</taxon>
        <taxon>Fungi</taxon>
        <taxon>Dikarya</taxon>
        <taxon>Basidiomycota</taxon>
        <taxon>Agaricomycotina</taxon>
        <taxon>Agaricomycetes</taxon>
        <taxon>Agaricomycetidae</taxon>
        <taxon>Agaricales</taxon>
        <taxon>Pluteineae</taxon>
        <taxon>Amanitaceae</taxon>
        <taxon>Amanita</taxon>
    </lineage>
</organism>
<evidence type="ECO:0000313" key="2">
    <source>
        <dbReference type="EMBL" id="PFH52127.1"/>
    </source>
</evidence>
<accession>A0A2A9NV24</accession>
<keyword evidence="3" id="KW-1185">Reference proteome</keyword>
<gene>
    <name evidence="2" type="ORF">AMATHDRAFT_57475</name>
</gene>
<dbReference type="Proteomes" id="UP000242287">
    <property type="component" value="Unassembled WGS sequence"/>
</dbReference>
<feature type="region of interest" description="Disordered" evidence="1">
    <location>
        <begin position="38"/>
        <end position="78"/>
    </location>
</feature>